<accession>A0ABP0THA2</accession>
<evidence type="ECO:0000313" key="1">
    <source>
        <dbReference type="EMBL" id="CAK9196653.1"/>
    </source>
</evidence>
<dbReference type="Proteomes" id="UP001497512">
    <property type="component" value="Chromosome 11"/>
</dbReference>
<evidence type="ECO:0000313" key="2">
    <source>
        <dbReference type="Proteomes" id="UP001497512"/>
    </source>
</evidence>
<proteinExistence type="predicted"/>
<dbReference type="EMBL" id="OZ019903">
    <property type="protein sequence ID" value="CAK9196653.1"/>
    <property type="molecule type" value="Genomic_DNA"/>
</dbReference>
<name>A0ABP0THA2_9BRYO</name>
<gene>
    <name evidence="1" type="ORF">CSSPTR1EN2_LOCUS3581</name>
</gene>
<organism evidence="1 2">
    <name type="scientific">Sphagnum troendelagicum</name>
    <dbReference type="NCBI Taxonomy" id="128251"/>
    <lineage>
        <taxon>Eukaryota</taxon>
        <taxon>Viridiplantae</taxon>
        <taxon>Streptophyta</taxon>
        <taxon>Embryophyta</taxon>
        <taxon>Bryophyta</taxon>
        <taxon>Sphagnophytina</taxon>
        <taxon>Sphagnopsida</taxon>
        <taxon>Sphagnales</taxon>
        <taxon>Sphagnaceae</taxon>
        <taxon>Sphagnum</taxon>
    </lineage>
</organism>
<sequence>MKHFEPFSMTLDVGLDRKISWRQLPVQLYLAKPIGEYDHQNVIVVHYRVSILNKVSLQRALKFVLTVDSVEGRLSRG</sequence>
<protein>
    <submittedName>
        <fullName evidence="1">Uncharacterized protein</fullName>
    </submittedName>
</protein>
<reference evidence="1" key="1">
    <citation type="submission" date="2024-02" db="EMBL/GenBank/DDBJ databases">
        <authorList>
            <consortium name="ELIXIR-Norway"/>
            <consortium name="Elixir Norway"/>
        </authorList>
    </citation>
    <scope>NUCLEOTIDE SEQUENCE</scope>
</reference>
<keyword evidence="2" id="KW-1185">Reference proteome</keyword>